<name>A0AAV0EN08_9ASTE</name>
<comment type="caution">
    <text evidence="2">The sequence shown here is derived from an EMBL/GenBank/DDBJ whole genome shotgun (WGS) entry which is preliminary data.</text>
</comment>
<evidence type="ECO:0000313" key="2">
    <source>
        <dbReference type="EMBL" id="CAH9124153.1"/>
    </source>
</evidence>
<organism evidence="2 3">
    <name type="scientific">Cuscuta epithymum</name>
    <dbReference type="NCBI Taxonomy" id="186058"/>
    <lineage>
        <taxon>Eukaryota</taxon>
        <taxon>Viridiplantae</taxon>
        <taxon>Streptophyta</taxon>
        <taxon>Embryophyta</taxon>
        <taxon>Tracheophyta</taxon>
        <taxon>Spermatophyta</taxon>
        <taxon>Magnoliopsida</taxon>
        <taxon>eudicotyledons</taxon>
        <taxon>Gunneridae</taxon>
        <taxon>Pentapetalae</taxon>
        <taxon>asterids</taxon>
        <taxon>lamiids</taxon>
        <taxon>Solanales</taxon>
        <taxon>Convolvulaceae</taxon>
        <taxon>Cuscuteae</taxon>
        <taxon>Cuscuta</taxon>
        <taxon>Cuscuta subgen. Cuscuta</taxon>
    </lineage>
</organism>
<dbReference type="SUPFAM" id="SSF52047">
    <property type="entry name" value="RNI-like"/>
    <property type="match status" value="1"/>
</dbReference>
<dbReference type="InterPro" id="IPR032675">
    <property type="entry name" value="LRR_dom_sf"/>
</dbReference>
<dbReference type="SMART" id="SM00579">
    <property type="entry name" value="FBD"/>
    <property type="match status" value="1"/>
</dbReference>
<dbReference type="EMBL" id="CAMAPF010000933">
    <property type="protein sequence ID" value="CAH9124153.1"/>
    <property type="molecule type" value="Genomic_DNA"/>
</dbReference>
<dbReference type="InterPro" id="IPR006566">
    <property type="entry name" value="FBD"/>
</dbReference>
<dbReference type="InterPro" id="IPR036047">
    <property type="entry name" value="F-box-like_dom_sf"/>
</dbReference>
<accession>A0AAV0EN08</accession>
<dbReference type="AlphaFoldDB" id="A0AAV0EN08"/>
<dbReference type="InterPro" id="IPR001810">
    <property type="entry name" value="F-box_dom"/>
</dbReference>
<dbReference type="Gene3D" id="3.80.10.10">
    <property type="entry name" value="Ribonuclease Inhibitor"/>
    <property type="match status" value="1"/>
</dbReference>
<sequence length="416" mass="47391">MTRHSRRSKPAADLISQLPADVKDLILTFLPTRDAARTALLSTNWMNVWYNHGHLVFDSDFFRLFRLTHHRLDCIKTINNVLMLRAGQVHKFELHINHRDDPTPEQSDLYRWCLFLSRKGIVELELSISYPRRRYTLPNCILSCPTINLLLLRGFVLDCPVEPRIVLPSVQLLVLEDVEFKPNVSGIATSFPNLKELVLFPCDGISNFVFNAPKLTGLGAIVSPYVTDEWGCFALHQTQIQTLLLSTDPLWLKSDAITSPVFPVAPSLEIIKVRGINFACKKDTNLAIQFLQKCPKLMDLRIDGASPYVHLTSSEDVIPSVLEDSINGGFIIDKDLVMLKTVMIQPFHGFKQEMHYVRTILLKSPVLEELVIMGSCNVNASMSLMITRELMSFPRASPKARIVFMEYQDCWDCWFS</sequence>
<dbReference type="InterPro" id="IPR055294">
    <property type="entry name" value="FBL60-like"/>
</dbReference>
<evidence type="ECO:0000259" key="1">
    <source>
        <dbReference type="SMART" id="SM00579"/>
    </source>
</evidence>
<evidence type="ECO:0000313" key="3">
    <source>
        <dbReference type="Proteomes" id="UP001152523"/>
    </source>
</evidence>
<feature type="domain" description="FBD" evidence="1">
    <location>
        <begin position="336"/>
        <end position="405"/>
    </location>
</feature>
<dbReference type="PANTHER" id="PTHR31293:SF12">
    <property type="entry name" value="RNI-LIKE SUPERFAMILY PROTEIN"/>
    <property type="match status" value="1"/>
</dbReference>
<keyword evidence="3" id="KW-1185">Reference proteome</keyword>
<dbReference type="Proteomes" id="UP001152523">
    <property type="component" value="Unassembled WGS sequence"/>
</dbReference>
<dbReference type="Pfam" id="PF00646">
    <property type="entry name" value="F-box"/>
    <property type="match status" value="1"/>
</dbReference>
<proteinExistence type="predicted"/>
<gene>
    <name evidence="2" type="ORF">CEPIT_LOCUS25769</name>
</gene>
<dbReference type="SUPFAM" id="SSF81383">
    <property type="entry name" value="F-box domain"/>
    <property type="match status" value="1"/>
</dbReference>
<dbReference type="PANTHER" id="PTHR31293">
    <property type="entry name" value="RNI-LIKE SUPERFAMILY PROTEIN"/>
    <property type="match status" value="1"/>
</dbReference>
<protein>
    <recommendedName>
        <fullName evidence="1">FBD domain-containing protein</fullName>
    </recommendedName>
</protein>
<reference evidence="2" key="1">
    <citation type="submission" date="2022-07" db="EMBL/GenBank/DDBJ databases">
        <authorList>
            <person name="Macas J."/>
            <person name="Novak P."/>
            <person name="Neumann P."/>
        </authorList>
    </citation>
    <scope>NUCLEOTIDE SEQUENCE</scope>
</reference>